<dbReference type="InterPro" id="IPR051099">
    <property type="entry name" value="AGR/TXD"/>
</dbReference>
<evidence type="ECO:0000259" key="4">
    <source>
        <dbReference type="PROSITE" id="PS51352"/>
    </source>
</evidence>
<dbReference type="InterPro" id="IPR017937">
    <property type="entry name" value="Thioredoxin_CS"/>
</dbReference>
<feature type="signal peptide" evidence="3">
    <location>
        <begin position="1"/>
        <end position="28"/>
    </location>
</feature>
<dbReference type="Pfam" id="PF13899">
    <property type="entry name" value="Thioredoxin_7"/>
    <property type="match status" value="1"/>
</dbReference>
<dbReference type="EMBL" id="SJPG01000001">
    <property type="protein sequence ID" value="TWT64134.1"/>
    <property type="molecule type" value="Genomic_DNA"/>
</dbReference>
<dbReference type="PANTHER" id="PTHR15337:SF11">
    <property type="entry name" value="THIOREDOXIN DOMAIN-CONTAINING PROTEIN"/>
    <property type="match status" value="1"/>
</dbReference>
<dbReference type="SUPFAM" id="SSF52833">
    <property type="entry name" value="Thioredoxin-like"/>
    <property type="match status" value="1"/>
</dbReference>
<dbReference type="AlphaFoldDB" id="A0A5C5XMK5"/>
<keyword evidence="1 3" id="KW-0732">Signal</keyword>
<reference evidence="5 6" key="1">
    <citation type="submission" date="2019-02" db="EMBL/GenBank/DDBJ databases">
        <title>Deep-cultivation of Planctomycetes and their phenomic and genomic characterization uncovers novel biology.</title>
        <authorList>
            <person name="Wiegand S."/>
            <person name="Jogler M."/>
            <person name="Boedeker C."/>
            <person name="Pinto D."/>
            <person name="Vollmers J."/>
            <person name="Rivas-Marin E."/>
            <person name="Kohn T."/>
            <person name="Peeters S.H."/>
            <person name="Heuer A."/>
            <person name="Rast P."/>
            <person name="Oberbeckmann S."/>
            <person name="Bunk B."/>
            <person name="Jeske O."/>
            <person name="Meyerdierks A."/>
            <person name="Storesund J.E."/>
            <person name="Kallscheuer N."/>
            <person name="Luecker S."/>
            <person name="Lage O.M."/>
            <person name="Pohl T."/>
            <person name="Merkel B.J."/>
            <person name="Hornburger P."/>
            <person name="Mueller R.-W."/>
            <person name="Bruemmer F."/>
            <person name="Labrenz M."/>
            <person name="Spormann A.M."/>
            <person name="Op Den Camp H."/>
            <person name="Overmann J."/>
            <person name="Amann R."/>
            <person name="Jetten M.S.M."/>
            <person name="Mascher T."/>
            <person name="Medema M.H."/>
            <person name="Devos D.P."/>
            <person name="Kaster A.-K."/>
            <person name="Ovreas L."/>
            <person name="Rohde M."/>
            <person name="Galperin M.Y."/>
            <person name="Jogler C."/>
        </authorList>
    </citation>
    <scope>NUCLEOTIDE SEQUENCE [LARGE SCALE GENOMIC DNA]</scope>
    <source>
        <strain evidence="5 6">Pan54</strain>
    </source>
</reference>
<keyword evidence="6" id="KW-1185">Reference proteome</keyword>
<dbReference type="RefSeq" id="WP_146505874.1">
    <property type="nucleotide sequence ID" value="NZ_SJPG01000001.1"/>
</dbReference>
<keyword evidence="2" id="KW-0676">Redox-active center</keyword>
<evidence type="ECO:0000256" key="2">
    <source>
        <dbReference type="ARBA" id="ARBA00023284"/>
    </source>
</evidence>
<accession>A0A5C5XMK5</accession>
<comment type="caution">
    <text evidence="5">The sequence shown here is derived from an EMBL/GenBank/DDBJ whole genome shotgun (WGS) entry which is preliminary data.</text>
</comment>
<sequence length="278" mass="30678" precursor="true">MSKLTRNATYLLATCVALVGLMESAVQAGSLKWESDYDKAKKQAVVESKPLLIMFTASWCGPCKRMKSSTLSNSKIEHEIEANFIPVMIDTDDNPGVTRKFGVSAMPTIAVVDPTTEKAEKVRGYQGTSEFLSFLDRNKSEINLASATELVMEEGNGEVLAEDCLVSAIEEHKLVDGDKKFSSTHDGYVVYFASAENKKKFDQNPEKFWPELSGNCPVHLAETGKLMRGEVRWVVSFDNKLYMCHSKSHADKFVQAPAKFIATAMTKISAKGSEAALR</sequence>
<feature type="domain" description="Thioredoxin" evidence="4">
    <location>
        <begin position="17"/>
        <end position="140"/>
    </location>
</feature>
<dbReference type="InterPro" id="IPR013766">
    <property type="entry name" value="Thioredoxin_domain"/>
</dbReference>
<evidence type="ECO:0000256" key="3">
    <source>
        <dbReference type="SAM" id="SignalP"/>
    </source>
</evidence>
<evidence type="ECO:0000313" key="5">
    <source>
        <dbReference type="EMBL" id="TWT64134.1"/>
    </source>
</evidence>
<dbReference type="Gene3D" id="3.40.30.10">
    <property type="entry name" value="Glutaredoxin"/>
    <property type="match status" value="1"/>
</dbReference>
<organism evidence="5 6">
    <name type="scientific">Rubinisphaera italica</name>
    <dbReference type="NCBI Taxonomy" id="2527969"/>
    <lineage>
        <taxon>Bacteria</taxon>
        <taxon>Pseudomonadati</taxon>
        <taxon>Planctomycetota</taxon>
        <taxon>Planctomycetia</taxon>
        <taxon>Planctomycetales</taxon>
        <taxon>Planctomycetaceae</taxon>
        <taxon>Rubinisphaera</taxon>
    </lineage>
</organism>
<dbReference type="PROSITE" id="PS00194">
    <property type="entry name" value="THIOREDOXIN_1"/>
    <property type="match status" value="1"/>
</dbReference>
<evidence type="ECO:0000256" key="1">
    <source>
        <dbReference type="ARBA" id="ARBA00022729"/>
    </source>
</evidence>
<dbReference type="Proteomes" id="UP000316095">
    <property type="component" value="Unassembled WGS sequence"/>
</dbReference>
<feature type="chain" id="PRO_5022894965" evidence="3">
    <location>
        <begin position="29"/>
        <end position="278"/>
    </location>
</feature>
<gene>
    <name evidence="5" type="primary">trxA_4</name>
    <name evidence="5" type="ORF">Pan54_48950</name>
</gene>
<dbReference type="PANTHER" id="PTHR15337">
    <property type="entry name" value="ANTERIOR GRADIENT PROTEIN-RELATED"/>
    <property type="match status" value="1"/>
</dbReference>
<dbReference type="PROSITE" id="PS51352">
    <property type="entry name" value="THIOREDOXIN_2"/>
    <property type="match status" value="1"/>
</dbReference>
<evidence type="ECO:0000313" key="6">
    <source>
        <dbReference type="Proteomes" id="UP000316095"/>
    </source>
</evidence>
<protein>
    <submittedName>
        <fullName evidence="5">Thioredoxin-1</fullName>
    </submittedName>
</protein>
<dbReference type="OrthoDB" id="267639at2"/>
<name>A0A5C5XMK5_9PLAN</name>
<proteinExistence type="predicted"/>
<dbReference type="InterPro" id="IPR036249">
    <property type="entry name" value="Thioredoxin-like_sf"/>
</dbReference>